<dbReference type="STRING" id="366533.SAMN05444339_101466"/>
<dbReference type="Proteomes" id="UP000183987">
    <property type="component" value="Unassembled WGS sequence"/>
</dbReference>
<protein>
    <submittedName>
        <fullName evidence="2">Panthothenate kinase</fullName>
    </submittedName>
</protein>
<dbReference type="GO" id="GO:0005524">
    <property type="term" value="F:ATP binding"/>
    <property type="evidence" value="ECO:0007669"/>
    <property type="project" value="InterPro"/>
</dbReference>
<dbReference type="InterPro" id="IPR006083">
    <property type="entry name" value="PRK/URK"/>
</dbReference>
<dbReference type="GO" id="GO:0016301">
    <property type="term" value="F:kinase activity"/>
    <property type="evidence" value="ECO:0007669"/>
    <property type="project" value="UniProtKB-KW"/>
</dbReference>
<name>A0A1M4TSF2_LOKAT</name>
<dbReference type="RefSeq" id="WP_072855565.1">
    <property type="nucleotide sequence ID" value="NZ_FQUE01000001.1"/>
</dbReference>
<keyword evidence="2" id="KW-0808">Transferase</keyword>
<keyword evidence="3" id="KW-1185">Reference proteome</keyword>
<dbReference type="Pfam" id="PF00485">
    <property type="entry name" value="PRK"/>
    <property type="match status" value="1"/>
</dbReference>
<dbReference type="AlphaFoldDB" id="A0A1M4TSF2"/>
<evidence type="ECO:0000259" key="1">
    <source>
        <dbReference type="Pfam" id="PF00485"/>
    </source>
</evidence>
<dbReference type="Gene3D" id="3.40.50.300">
    <property type="entry name" value="P-loop containing nucleotide triphosphate hydrolases"/>
    <property type="match status" value="3"/>
</dbReference>
<gene>
    <name evidence="2" type="ORF">SAMN05444339_101466</name>
</gene>
<reference evidence="3" key="1">
    <citation type="submission" date="2016-11" db="EMBL/GenBank/DDBJ databases">
        <authorList>
            <person name="Varghese N."/>
            <person name="Submissions S."/>
        </authorList>
    </citation>
    <scope>NUCLEOTIDE SEQUENCE [LARGE SCALE GENOMIC DNA]</scope>
    <source>
        <strain evidence="3">DSM 29326</strain>
    </source>
</reference>
<dbReference type="PANTHER" id="PTHR10285">
    <property type="entry name" value="URIDINE KINASE"/>
    <property type="match status" value="1"/>
</dbReference>
<accession>A0A1M4TSF2</accession>
<evidence type="ECO:0000313" key="2">
    <source>
        <dbReference type="EMBL" id="SHE47336.1"/>
    </source>
</evidence>
<dbReference type="InterPro" id="IPR027417">
    <property type="entry name" value="P-loop_NTPase"/>
</dbReference>
<sequence>MQNITEQVNLLAERIHEMRETQERILVGIAGAPGSGKSTLASELARRLNLQRCPAMIVPMDGFHLDNAVLDARGLRGRKGAPETFDADGFLHLVRRMTEAVEVVAPVFDRARDLSVAGAVVVPANCPVIIVEGNYLMFDEMPWANLADLWDLSVRVEVGLPELRARLIQRWLSLNLSRTAAMRRAEGNDIPNAERIIMRALPCDITLRPQD</sequence>
<keyword evidence="2" id="KW-0418">Kinase</keyword>
<proteinExistence type="predicted"/>
<dbReference type="SUPFAM" id="SSF52540">
    <property type="entry name" value="P-loop containing nucleoside triphosphate hydrolases"/>
    <property type="match status" value="1"/>
</dbReference>
<dbReference type="OrthoDB" id="1550976at2"/>
<organism evidence="2 3">
    <name type="scientific">Loktanella atrilutea</name>
    <dbReference type="NCBI Taxonomy" id="366533"/>
    <lineage>
        <taxon>Bacteria</taxon>
        <taxon>Pseudomonadati</taxon>
        <taxon>Pseudomonadota</taxon>
        <taxon>Alphaproteobacteria</taxon>
        <taxon>Rhodobacterales</taxon>
        <taxon>Roseobacteraceae</taxon>
        <taxon>Loktanella</taxon>
    </lineage>
</organism>
<evidence type="ECO:0000313" key="3">
    <source>
        <dbReference type="Proteomes" id="UP000183987"/>
    </source>
</evidence>
<dbReference type="EMBL" id="FQUE01000001">
    <property type="protein sequence ID" value="SHE47336.1"/>
    <property type="molecule type" value="Genomic_DNA"/>
</dbReference>
<feature type="domain" description="Phosphoribulokinase/uridine kinase" evidence="1">
    <location>
        <begin position="27"/>
        <end position="158"/>
    </location>
</feature>